<dbReference type="EMBL" id="JABCKV010000638">
    <property type="protein sequence ID" value="KAG5640564.1"/>
    <property type="molecule type" value="Genomic_DNA"/>
</dbReference>
<keyword evidence="4" id="KW-1185">Reference proteome</keyword>
<feature type="compositionally biased region" description="Basic residues" evidence="2">
    <location>
        <begin position="415"/>
        <end position="424"/>
    </location>
</feature>
<organism evidence="3 4">
    <name type="scientific">Asterophora parasitica</name>
    <dbReference type="NCBI Taxonomy" id="117018"/>
    <lineage>
        <taxon>Eukaryota</taxon>
        <taxon>Fungi</taxon>
        <taxon>Dikarya</taxon>
        <taxon>Basidiomycota</taxon>
        <taxon>Agaricomycotina</taxon>
        <taxon>Agaricomycetes</taxon>
        <taxon>Agaricomycetidae</taxon>
        <taxon>Agaricales</taxon>
        <taxon>Tricholomatineae</taxon>
        <taxon>Lyophyllaceae</taxon>
        <taxon>Asterophora</taxon>
    </lineage>
</organism>
<feature type="coiled-coil region" evidence="1">
    <location>
        <begin position="54"/>
        <end position="81"/>
    </location>
</feature>
<feature type="region of interest" description="Disordered" evidence="2">
    <location>
        <begin position="369"/>
        <end position="457"/>
    </location>
</feature>
<feature type="compositionally biased region" description="Acidic residues" evidence="2">
    <location>
        <begin position="1"/>
        <end position="16"/>
    </location>
</feature>
<dbReference type="Pfam" id="PF20414">
    <property type="entry name" value="DUF6698"/>
    <property type="match status" value="1"/>
</dbReference>
<evidence type="ECO:0000313" key="4">
    <source>
        <dbReference type="Proteomes" id="UP000775547"/>
    </source>
</evidence>
<dbReference type="Proteomes" id="UP000775547">
    <property type="component" value="Unassembled WGS sequence"/>
</dbReference>
<sequence length="457" mass="50417">MSESGEDFDFPQDDSESESRSSDSSSASDNHHDRQPLAETLGSMPTKEDYEAFIKSEQIKNDRLQQALRTTKAELADTKAKLLKDQHSGRDADVKVLGHAFFVHKLFLPSKLSDILRQPKLTTKSIDQDRYRTEQTKETGLLAEIYEESPSSLQPWISHSFFISNFDEAHKAKWKATFYDLCKKILPLIFTDTANVATKLAASYDRSTVPKFQKLLRDPDDPQSYAKHPPLLYPNGKVDPTCMFMTPELALALKGILLGPASLSRTDRYARPKTNAERYAMKQVTAGAIACVAVMNEKRPFGKTLYKFYNHHIFLSTATSTSTFNSNEDAASDSEDLIEQMNRVALDVDTPRDEFEVLSLEQAVAAAGAGNVQQPSMSGPQSTPAVTEVESLEQPTTLNTAEPGPSAAASIPKPCSKKGHKGKDKARQDAPAAPGELEEPAATVDTGKRTRSSRRAK</sequence>
<evidence type="ECO:0000256" key="2">
    <source>
        <dbReference type="SAM" id="MobiDB-lite"/>
    </source>
</evidence>
<dbReference type="AlphaFoldDB" id="A0A9P7G0K4"/>
<name>A0A9P7G0K4_9AGAR</name>
<feature type="compositionally biased region" description="Polar residues" evidence="2">
    <location>
        <begin position="375"/>
        <end position="385"/>
    </location>
</feature>
<proteinExistence type="predicted"/>
<reference evidence="3" key="1">
    <citation type="submission" date="2020-07" db="EMBL/GenBank/DDBJ databases">
        <authorList>
            <person name="Nieuwenhuis M."/>
            <person name="Van De Peppel L.J.J."/>
        </authorList>
    </citation>
    <scope>NUCLEOTIDE SEQUENCE</scope>
    <source>
        <strain evidence="3">AP01</strain>
        <tissue evidence="3">Mycelium</tissue>
    </source>
</reference>
<comment type="caution">
    <text evidence="3">The sequence shown here is derived from an EMBL/GenBank/DDBJ whole genome shotgun (WGS) entry which is preliminary data.</text>
</comment>
<reference evidence="3" key="2">
    <citation type="submission" date="2021-10" db="EMBL/GenBank/DDBJ databases">
        <title>Phylogenomics reveals ancestral predisposition of the termite-cultivated fungus Termitomyces towards a domesticated lifestyle.</title>
        <authorList>
            <person name="Auxier B."/>
            <person name="Grum-Grzhimaylo A."/>
            <person name="Cardenas M.E."/>
            <person name="Lodge J.D."/>
            <person name="Laessoe T."/>
            <person name="Pedersen O."/>
            <person name="Smith M.E."/>
            <person name="Kuyper T.W."/>
            <person name="Franco-Molano E.A."/>
            <person name="Baroni T.J."/>
            <person name="Aanen D.K."/>
        </authorList>
    </citation>
    <scope>NUCLEOTIDE SEQUENCE</scope>
    <source>
        <strain evidence="3">AP01</strain>
        <tissue evidence="3">Mycelium</tissue>
    </source>
</reference>
<evidence type="ECO:0000256" key="1">
    <source>
        <dbReference type="SAM" id="Coils"/>
    </source>
</evidence>
<gene>
    <name evidence="3" type="ORF">DXG03_008071</name>
</gene>
<feature type="region of interest" description="Disordered" evidence="2">
    <location>
        <begin position="1"/>
        <end position="45"/>
    </location>
</feature>
<keyword evidence="1" id="KW-0175">Coiled coil</keyword>
<evidence type="ECO:0000313" key="3">
    <source>
        <dbReference type="EMBL" id="KAG5640564.1"/>
    </source>
</evidence>
<dbReference type="OrthoDB" id="3231188at2759"/>
<protein>
    <submittedName>
        <fullName evidence="3">Uncharacterized protein</fullName>
    </submittedName>
</protein>
<accession>A0A9P7G0K4</accession>
<dbReference type="InterPro" id="IPR046521">
    <property type="entry name" value="DUF6698"/>
</dbReference>